<dbReference type="EMBL" id="CP020660">
    <property type="protein sequence ID" value="ATF08932.1"/>
    <property type="molecule type" value="Genomic_DNA"/>
</dbReference>
<dbReference type="Proteomes" id="UP000218160">
    <property type="component" value="Chromosome 1"/>
</dbReference>
<gene>
    <name evidence="1" type="ORF">BTN50_0401</name>
</gene>
<organism evidence="1 2">
    <name type="scientific">Candidatus Enterovibrio altilux</name>
    <dbReference type="NCBI Taxonomy" id="1927128"/>
    <lineage>
        <taxon>Bacteria</taxon>
        <taxon>Pseudomonadati</taxon>
        <taxon>Pseudomonadota</taxon>
        <taxon>Gammaproteobacteria</taxon>
        <taxon>Vibrionales</taxon>
        <taxon>Vibrionaceae</taxon>
        <taxon>Enterovibrio</taxon>
    </lineage>
</organism>
<evidence type="ECO:0000313" key="2">
    <source>
        <dbReference type="Proteomes" id="UP000218160"/>
    </source>
</evidence>
<sequence length="44" mass="5319">MLKGLLKRIIFVGPLSRDGVYKRKREARRFFLKQAFVCLFLKKF</sequence>
<proteinExistence type="predicted"/>
<keyword evidence="2" id="KW-1185">Reference proteome</keyword>
<dbReference type="AlphaFoldDB" id="A0A291B7F2"/>
<protein>
    <submittedName>
        <fullName evidence="1">Uncharacterized protein</fullName>
    </submittedName>
</protein>
<dbReference type="KEGG" id="elux:BTN50_0401"/>
<evidence type="ECO:0000313" key="1">
    <source>
        <dbReference type="EMBL" id="ATF08932.1"/>
    </source>
</evidence>
<name>A0A291B7F2_9GAMM</name>
<accession>A0A291B7F2</accession>
<reference evidence="2" key="1">
    <citation type="submission" date="2017-04" db="EMBL/GenBank/DDBJ databases">
        <title>Genome evolution of the luminous symbionts of deep sea anglerfish.</title>
        <authorList>
            <person name="Hendry T.A."/>
        </authorList>
    </citation>
    <scope>NUCLEOTIDE SEQUENCE [LARGE SCALE GENOMIC DNA]</scope>
</reference>